<evidence type="ECO:0000313" key="4">
    <source>
        <dbReference type="Proteomes" id="UP000320475"/>
    </source>
</evidence>
<dbReference type="Proteomes" id="UP000320475">
    <property type="component" value="Unassembled WGS sequence"/>
</dbReference>
<feature type="chain" id="PRO_5033463799" evidence="1">
    <location>
        <begin position="27"/>
        <end position="133"/>
    </location>
</feature>
<dbReference type="AlphaFoldDB" id="A0A507CLL5"/>
<dbReference type="EMBL" id="QEAM01000462">
    <property type="protein sequence ID" value="TPX39606.1"/>
    <property type="molecule type" value="Genomic_DNA"/>
</dbReference>
<evidence type="ECO:0000313" key="2">
    <source>
        <dbReference type="EMBL" id="TPX39606.1"/>
    </source>
</evidence>
<reference evidence="2 4" key="1">
    <citation type="journal article" date="2019" name="Sci. Rep.">
        <title>Comparative genomics of chytrid fungi reveal insights into the obligate biotrophic and pathogenic lifestyle of Synchytrium endobioticum.</title>
        <authorList>
            <person name="van de Vossenberg B.T.L.H."/>
            <person name="Warris S."/>
            <person name="Nguyen H.D.T."/>
            <person name="van Gent-Pelzer M.P.E."/>
            <person name="Joly D.L."/>
            <person name="van de Geest H.C."/>
            <person name="Bonants P.J.M."/>
            <person name="Smith D.S."/>
            <person name="Levesque C.A."/>
            <person name="van der Lee T.A.J."/>
        </authorList>
    </citation>
    <scope>NUCLEOTIDE SEQUENCE [LARGE SCALE GENOMIC DNA]</scope>
    <source>
        <strain evidence="2 4">LEV6574</strain>
    </source>
</reference>
<evidence type="ECO:0000256" key="1">
    <source>
        <dbReference type="SAM" id="SignalP"/>
    </source>
</evidence>
<gene>
    <name evidence="3" type="ORF">SeLEV6574_g03374</name>
    <name evidence="2" type="ORF">SeLEV6574_g07101</name>
</gene>
<protein>
    <submittedName>
        <fullName evidence="2">Uncharacterized protein</fullName>
    </submittedName>
</protein>
<organism evidence="2 4">
    <name type="scientific">Synchytrium endobioticum</name>
    <dbReference type="NCBI Taxonomy" id="286115"/>
    <lineage>
        <taxon>Eukaryota</taxon>
        <taxon>Fungi</taxon>
        <taxon>Fungi incertae sedis</taxon>
        <taxon>Chytridiomycota</taxon>
        <taxon>Chytridiomycota incertae sedis</taxon>
        <taxon>Chytridiomycetes</taxon>
        <taxon>Synchytriales</taxon>
        <taxon>Synchytriaceae</taxon>
        <taxon>Synchytrium</taxon>
    </lineage>
</organism>
<dbReference type="EMBL" id="QEAM01000112">
    <property type="protein sequence ID" value="TPX46146.1"/>
    <property type="molecule type" value="Genomic_DNA"/>
</dbReference>
<evidence type="ECO:0000313" key="3">
    <source>
        <dbReference type="EMBL" id="TPX46146.1"/>
    </source>
</evidence>
<comment type="caution">
    <text evidence="2">The sequence shown here is derived from an EMBL/GenBank/DDBJ whole genome shotgun (WGS) entry which is preliminary data.</text>
</comment>
<sequence>MPAFYKNSAFLILVVVLSFMVASSLQAPPPTASPQPLCKCYYQDDTWKYDSFATTACCDKSHGDQVKGSRTVLDERTSKQVTVASCRPGSPSGFKLCCTGANKVRFSYTNVTDAPDAGSTDFVCKGTVRSSNL</sequence>
<keyword evidence="1" id="KW-0732">Signal</keyword>
<accession>A0A507CLL5</accession>
<proteinExistence type="predicted"/>
<name>A0A507CLL5_9FUNG</name>
<feature type="signal peptide" evidence="1">
    <location>
        <begin position="1"/>
        <end position="26"/>
    </location>
</feature>